<keyword evidence="4" id="KW-1185">Reference proteome</keyword>
<reference evidence="3" key="1">
    <citation type="submission" date="2020-08" db="EMBL/GenBank/DDBJ databases">
        <title>Multicomponent nature underlies the extraordinary mechanical properties of spider dragline silk.</title>
        <authorList>
            <person name="Kono N."/>
            <person name="Nakamura H."/>
            <person name="Mori M."/>
            <person name="Yoshida Y."/>
            <person name="Ohtoshi R."/>
            <person name="Malay A.D."/>
            <person name="Moran D.A.P."/>
            <person name="Tomita M."/>
            <person name="Numata K."/>
            <person name="Arakawa K."/>
        </authorList>
    </citation>
    <scope>NUCLEOTIDE SEQUENCE</scope>
</reference>
<feature type="region of interest" description="Disordered" evidence="1">
    <location>
        <begin position="241"/>
        <end position="260"/>
    </location>
</feature>
<dbReference type="AlphaFoldDB" id="A0A8X6SYQ3"/>
<evidence type="ECO:0000313" key="3">
    <source>
        <dbReference type="EMBL" id="GFY20455.1"/>
    </source>
</evidence>
<dbReference type="GO" id="GO:0003676">
    <property type="term" value="F:nucleic acid binding"/>
    <property type="evidence" value="ECO:0007669"/>
    <property type="project" value="InterPro"/>
</dbReference>
<dbReference type="Gene3D" id="3.30.420.10">
    <property type="entry name" value="Ribonuclease H-like superfamily/Ribonuclease H"/>
    <property type="match status" value="1"/>
</dbReference>
<dbReference type="InterPro" id="IPR049012">
    <property type="entry name" value="Mutator_transp_dom"/>
</dbReference>
<dbReference type="PANTHER" id="PTHR47326:SF1">
    <property type="entry name" value="HTH PSQ-TYPE DOMAIN-CONTAINING PROTEIN"/>
    <property type="match status" value="1"/>
</dbReference>
<gene>
    <name evidence="3" type="primary">AVEN_85169_1</name>
    <name evidence="3" type="ORF">TNCV_210871</name>
</gene>
<sequence length="510" mass="58254">MAVVPDFHKQILFSDEAHFWLNGYVNKQNCRIWSEANPQVYVETPLHPEKLTVWCALWAGRIIGPYSFKNDEDHNVLVNGDRARASLVYANKPQTLYHLEDNIRRVIADIRPQMLENVIENWTSRLDYIRASRGSHMPEIILKIEYDFAASKAMDHDAVGLETKNNSANPQTLVVENQHINSPEEQELMANATYDAPNKLYEIQVEEQKHTIQTEEYRHPLQTMIPAYNKNGCSAFHSRRKSISRGSPTSFPKENRIMPNSGFEHEPIRLQAEGHIHYTDLVSPVYHVICNFAIFSSTTGYYISSRLCNSKNKELNTIYNCANHIGSSGAMEPLGVYRIFERSVEMSKLQYVNFFGDEDSKGYASVKDIYGKNTVAKYECIGHIQKRVRTALRKLKSKRKNLGGRGKLTDAFIDKLQNYYGIAIRDNVNNLQGMQRAVIAAFFHCCSNAKQQMHGQCPVGPDSWCKCQQAVSKDKIYIDKSKGLPPHLINIIKPTYMKLCDQNLLAKCLP</sequence>
<dbReference type="Pfam" id="PF20700">
    <property type="entry name" value="Mutator"/>
    <property type="match status" value="1"/>
</dbReference>
<evidence type="ECO:0000313" key="4">
    <source>
        <dbReference type="Proteomes" id="UP000887159"/>
    </source>
</evidence>
<proteinExistence type="predicted"/>
<dbReference type="InterPro" id="IPR036397">
    <property type="entry name" value="RNaseH_sf"/>
</dbReference>
<evidence type="ECO:0000259" key="2">
    <source>
        <dbReference type="Pfam" id="PF20700"/>
    </source>
</evidence>
<comment type="caution">
    <text evidence="3">The sequence shown here is derived from an EMBL/GenBank/DDBJ whole genome shotgun (WGS) entry which is preliminary data.</text>
</comment>
<evidence type="ECO:0000256" key="1">
    <source>
        <dbReference type="SAM" id="MobiDB-lite"/>
    </source>
</evidence>
<accession>A0A8X6SYQ3</accession>
<dbReference type="Proteomes" id="UP000887159">
    <property type="component" value="Unassembled WGS sequence"/>
</dbReference>
<dbReference type="EMBL" id="BMAU01021355">
    <property type="protein sequence ID" value="GFY20455.1"/>
    <property type="molecule type" value="Genomic_DNA"/>
</dbReference>
<protein>
    <recommendedName>
        <fullName evidence="2">Mutator-like transposase domain-containing protein</fullName>
    </recommendedName>
</protein>
<organism evidence="3 4">
    <name type="scientific">Trichonephila clavipes</name>
    <name type="common">Golden silk orbweaver</name>
    <name type="synonym">Nephila clavipes</name>
    <dbReference type="NCBI Taxonomy" id="2585209"/>
    <lineage>
        <taxon>Eukaryota</taxon>
        <taxon>Metazoa</taxon>
        <taxon>Ecdysozoa</taxon>
        <taxon>Arthropoda</taxon>
        <taxon>Chelicerata</taxon>
        <taxon>Arachnida</taxon>
        <taxon>Araneae</taxon>
        <taxon>Araneomorphae</taxon>
        <taxon>Entelegynae</taxon>
        <taxon>Araneoidea</taxon>
        <taxon>Nephilidae</taxon>
        <taxon>Trichonephila</taxon>
    </lineage>
</organism>
<name>A0A8X6SYQ3_TRICX</name>
<feature type="domain" description="Mutator-like transposase" evidence="2">
    <location>
        <begin position="319"/>
        <end position="465"/>
    </location>
</feature>
<dbReference type="PANTHER" id="PTHR47326">
    <property type="entry name" value="TRANSPOSABLE ELEMENT TC3 TRANSPOSASE-LIKE PROTEIN"/>
    <property type="match status" value="1"/>
</dbReference>